<dbReference type="EMBL" id="VLTL01000057">
    <property type="protein sequence ID" value="KAA0164359.1"/>
    <property type="molecule type" value="Genomic_DNA"/>
</dbReference>
<dbReference type="OrthoDB" id="689350at2759"/>
<dbReference type="EMBL" id="VLTN01000077">
    <property type="protein sequence ID" value="KAA0146835.1"/>
    <property type="molecule type" value="Genomic_DNA"/>
</dbReference>
<reference evidence="5 6" key="1">
    <citation type="submission" date="2019-07" db="EMBL/GenBank/DDBJ databases">
        <title>Genomes of Cafeteria roenbergensis.</title>
        <authorList>
            <person name="Fischer M.G."/>
            <person name="Hackl T."/>
            <person name="Roman M."/>
        </authorList>
    </citation>
    <scope>NUCLEOTIDE SEQUENCE [LARGE SCALE GENOMIC DNA]</scope>
    <source>
        <strain evidence="2 6">BVI</strain>
        <strain evidence="4 5">E4-10P</strain>
        <strain evidence="3 7">RCC970-E3</strain>
    </source>
</reference>
<evidence type="ECO:0000313" key="6">
    <source>
        <dbReference type="Proteomes" id="UP000323011"/>
    </source>
</evidence>
<dbReference type="EMBL" id="VLTO01000083">
    <property type="protein sequence ID" value="KAA0167069.1"/>
    <property type="molecule type" value="Genomic_DNA"/>
</dbReference>
<dbReference type="SUPFAM" id="SSF55008">
    <property type="entry name" value="HMA, heavy metal-associated domain"/>
    <property type="match status" value="1"/>
</dbReference>
<name>A0A5A8DH22_CAFRO</name>
<keyword evidence="6" id="KW-1185">Reference proteome</keyword>
<evidence type="ECO:0000313" key="3">
    <source>
        <dbReference type="EMBL" id="KAA0164359.1"/>
    </source>
</evidence>
<accession>A0A5A8DH22</accession>
<proteinExistence type="predicted"/>
<dbReference type="GO" id="GO:0046872">
    <property type="term" value="F:metal ion binding"/>
    <property type="evidence" value="ECO:0007669"/>
    <property type="project" value="InterPro"/>
</dbReference>
<comment type="caution">
    <text evidence="3">The sequence shown here is derived from an EMBL/GenBank/DDBJ whole genome shotgun (WGS) entry which is preliminary data.</text>
</comment>
<dbReference type="InterPro" id="IPR006121">
    <property type="entry name" value="HMA_dom"/>
</dbReference>
<dbReference type="InterPro" id="IPR036163">
    <property type="entry name" value="HMA_dom_sf"/>
</dbReference>
<evidence type="ECO:0000259" key="1">
    <source>
        <dbReference type="PROSITE" id="PS50846"/>
    </source>
</evidence>
<dbReference type="Proteomes" id="UP000322899">
    <property type="component" value="Unassembled WGS sequence"/>
</dbReference>
<organism evidence="3 7">
    <name type="scientific">Cafeteria roenbergensis</name>
    <name type="common">Marine flagellate</name>
    <dbReference type="NCBI Taxonomy" id="33653"/>
    <lineage>
        <taxon>Eukaryota</taxon>
        <taxon>Sar</taxon>
        <taxon>Stramenopiles</taxon>
        <taxon>Bigyra</taxon>
        <taxon>Opalozoa</taxon>
        <taxon>Bicosoecida</taxon>
        <taxon>Cafeteriaceae</taxon>
        <taxon>Cafeteria</taxon>
    </lineage>
</organism>
<sequence>MADAASTGSTIRLRVGMTCGGCEGAVTRILGKLEGVTDVTTSVADKLVTCKVAPPATAEAVVAALQKWGSASKKEVTLLA</sequence>
<dbReference type="OMA" id="QKWGSAS"/>
<evidence type="ECO:0000313" key="5">
    <source>
        <dbReference type="Proteomes" id="UP000322899"/>
    </source>
</evidence>
<dbReference type="Gene3D" id="3.30.70.100">
    <property type="match status" value="1"/>
</dbReference>
<dbReference type="Proteomes" id="UP000323011">
    <property type="component" value="Unassembled WGS sequence"/>
</dbReference>
<protein>
    <recommendedName>
        <fullName evidence="1">HMA domain-containing protein</fullName>
    </recommendedName>
</protein>
<evidence type="ECO:0000313" key="7">
    <source>
        <dbReference type="Proteomes" id="UP000324907"/>
    </source>
</evidence>
<dbReference type="Pfam" id="PF00403">
    <property type="entry name" value="HMA"/>
    <property type="match status" value="1"/>
</dbReference>
<dbReference type="AlphaFoldDB" id="A0A5A8DH22"/>
<evidence type="ECO:0000313" key="2">
    <source>
        <dbReference type="EMBL" id="KAA0146835.1"/>
    </source>
</evidence>
<dbReference type="CDD" id="cd00371">
    <property type="entry name" value="HMA"/>
    <property type="match status" value="1"/>
</dbReference>
<gene>
    <name evidence="4" type="ORF">FNF27_07397</name>
    <name evidence="3" type="ORF">FNF28_03899</name>
    <name evidence="2" type="ORF">FNF29_07811</name>
</gene>
<feature type="domain" description="HMA" evidence="1">
    <location>
        <begin position="8"/>
        <end position="73"/>
    </location>
</feature>
<evidence type="ECO:0000313" key="4">
    <source>
        <dbReference type="EMBL" id="KAA0167069.1"/>
    </source>
</evidence>
<dbReference type="PROSITE" id="PS50846">
    <property type="entry name" value="HMA_2"/>
    <property type="match status" value="1"/>
</dbReference>
<dbReference type="Proteomes" id="UP000324907">
    <property type="component" value="Unassembled WGS sequence"/>
</dbReference>